<comment type="similarity">
    <text evidence="1">Belongs to the tannase family.</text>
</comment>
<dbReference type="PANTHER" id="PTHR33938">
    <property type="entry name" value="FERULOYL ESTERASE B-RELATED"/>
    <property type="match status" value="1"/>
</dbReference>
<feature type="chain" id="PRO_5043672446" evidence="8">
    <location>
        <begin position="23"/>
        <end position="507"/>
    </location>
</feature>
<accession>A0AAU8ART6</accession>
<dbReference type="InterPro" id="IPR029058">
    <property type="entry name" value="AB_hydrolase_fold"/>
</dbReference>
<keyword evidence="4 8" id="KW-0732">Signal</keyword>
<dbReference type="SUPFAM" id="SSF53474">
    <property type="entry name" value="alpha/beta-Hydrolases"/>
    <property type="match status" value="1"/>
</dbReference>
<evidence type="ECO:0000256" key="2">
    <source>
        <dbReference type="ARBA" id="ARBA00022487"/>
    </source>
</evidence>
<evidence type="ECO:0000256" key="4">
    <source>
        <dbReference type="ARBA" id="ARBA00022729"/>
    </source>
</evidence>
<feature type="signal peptide" evidence="8">
    <location>
        <begin position="1"/>
        <end position="22"/>
    </location>
</feature>
<protein>
    <submittedName>
        <fullName evidence="9">Tannase/feruloyl esterase family alpha/beta hydrolase</fullName>
    </submittedName>
</protein>
<keyword evidence="9" id="KW-0614">Plasmid</keyword>
<dbReference type="PANTHER" id="PTHR33938:SF15">
    <property type="entry name" value="FERULOYL ESTERASE B-RELATED"/>
    <property type="match status" value="1"/>
</dbReference>
<evidence type="ECO:0000256" key="7">
    <source>
        <dbReference type="ARBA" id="ARBA00023157"/>
    </source>
</evidence>
<evidence type="ECO:0000256" key="8">
    <source>
        <dbReference type="SAM" id="SignalP"/>
    </source>
</evidence>
<keyword evidence="7" id="KW-1015">Disulfide bond</keyword>
<evidence type="ECO:0000256" key="5">
    <source>
        <dbReference type="ARBA" id="ARBA00022801"/>
    </source>
</evidence>
<keyword evidence="6" id="KW-0106">Calcium</keyword>
<dbReference type="EMBL" id="CP123387">
    <property type="protein sequence ID" value="XCC97233.1"/>
    <property type="molecule type" value="Genomic_DNA"/>
</dbReference>
<reference evidence="9" key="1">
    <citation type="submission" date="2023-02" db="EMBL/GenBank/DDBJ databases">
        <title>Description and genomic characterization of Salipiger bruguierae sp. nov., isolated from the sediment of mangrove plant Bruguiera sexangula.</title>
        <authorList>
            <person name="Long M."/>
        </authorList>
    </citation>
    <scope>NUCLEOTIDE SEQUENCE</scope>
    <source>
        <strain evidence="9">H15</strain>
        <plasmid evidence="9">unnamed2</plasmid>
    </source>
</reference>
<dbReference type="AlphaFoldDB" id="A0AAU8ART6"/>
<geneLocation type="plasmid" evidence="9">
    <name>unnamed2</name>
</geneLocation>
<dbReference type="Gene3D" id="3.40.50.1820">
    <property type="entry name" value="alpha/beta hydrolase"/>
    <property type="match status" value="1"/>
</dbReference>
<dbReference type="GO" id="GO:0046872">
    <property type="term" value="F:metal ion binding"/>
    <property type="evidence" value="ECO:0007669"/>
    <property type="project" value="UniProtKB-KW"/>
</dbReference>
<dbReference type="RefSeq" id="WP_353476123.1">
    <property type="nucleotide sequence ID" value="NZ_CP123387.1"/>
</dbReference>
<keyword evidence="3" id="KW-0479">Metal-binding</keyword>
<keyword evidence="2" id="KW-0719">Serine esterase</keyword>
<organism evidence="9">
    <name type="scientific">Alloyangia sp. H15</name>
    <dbReference type="NCBI Taxonomy" id="3029062"/>
    <lineage>
        <taxon>Bacteria</taxon>
        <taxon>Pseudomonadati</taxon>
        <taxon>Pseudomonadota</taxon>
        <taxon>Alphaproteobacteria</taxon>
        <taxon>Rhodobacterales</taxon>
        <taxon>Roseobacteraceae</taxon>
        <taxon>Alloyangia</taxon>
    </lineage>
</organism>
<dbReference type="InterPro" id="IPR011118">
    <property type="entry name" value="Tannase/feruloyl_esterase"/>
</dbReference>
<evidence type="ECO:0000313" key="9">
    <source>
        <dbReference type="EMBL" id="XCC97233.1"/>
    </source>
</evidence>
<proteinExistence type="inferred from homology"/>
<sequence>MLKCTRLVAALPFLVIGNPLWSQTSEPDDFATSCSATANQIISGVTVTSAETVALEGKSFCVVAGSRAPFLDIELVIPKAWSGQLLQRGGGGFDGTIRSALSRSDSGEVTGLLPLVADRGVAYVASNGGNRAKVEGEAAPQVWAGDSPQARDSAIDYAYRATGTTIFFAKEAIAAVQGKRPEHSYFNGCSNGGRNAYIAAQRWPAEYDGIVAGCETIDMAGQTLAWLNIGRFDGTPGQLSPEQYGAAYQAAVAACDEGDGLRDGIIANPRACEFRPAELACGTSPGNLCLNPEQVATLDALLSDVELDGRVVYKGYNWADLSSYGPRYNQLASGFALIATGDAGWLTPDYPRDFDPDRNSAPLSLAMLRSGTDHDLIGVAQYVAGGGKLLSWHGNSDGLLSPNAHAAKHAELLELVRALGMETPRDGAMFFTVAGSNHNGAGDMRGVDWFTAISDWVEKGRPPEDLTYAFEDPSGPRSIPVCEYPAYPRYSGTGDPAKAENFACTAP</sequence>
<name>A0AAU8ART6_9RHOB</name>
<evidence type="ECO:0000256" key="1">
    <source>
        <dbReference type="ARBA" id="ARBA00006249"/>
    </source>
</evidence>
<gene>
    <name evidence="9" type="ORF">PVT71_26070</name>
</gene>
<dbReference type="Pfam" id="PF07519">
    <property type="entry name" value="Tannase"/>
    <property type="match status" value="1"/>
</dbReference>
<keyword evidence="5 9" id="KW-0378">Hydrolase</keyword>
<dbReference type="GO" id="GO:0052689">
    <property type="term" value="F:carboxylic ester hydrolase activity"/>
    <property type="evidence" value="ECO:0007669"/>
    <property type="project" value="UniProtKB-KW"/>
</dbReference>
<evidence type="ECO:0000256" key="6">
    <source>
        <dbReference type="ARBA" id="ARBA00022837"/>
    </source>
</evidence>
<evidence type="ECO:0000256" key="3">
    <source>
        <dbReference type="ARBA" id="ARBA00022723"/>
    </source>
</evidence>